<keyword evidence="4" id="KW-0479">Metal-binding</keyword>
<dbReference type="PROSITE" id="PS51918">
    <property type="entry name" value="RADICAL_SAM"/>
    <property type="match status" value="1"/>
</dbReference>
<feature type="domain" description="Radical SAM core" evidence="7">
    <location>
        <begin position="13"/>
        <end position="235"/>
    </location>
</feature>
<evidence type="ECO:0000259" key="7">
    <source>
        <dbReference type="PROSITE" id="PS51918"/>
    </source>
</evidence>
<dbReference type="SUPFAM" id="SSF102114">
    <property type="entry name" value="Radical SAM enzymes"/>
    <property type="match status" value="1"/>
</dbReference>
<dbReference type="SFLD" id="SFLDG01094">
    <property type="entry name" value="Uncharacterised_Radical_SAM_Su"/>
    <property type="match status" value="1"/>
</dbReference>
<evidence type="ECO:0000256" key="1">
    <source>
        <dbReference type="ARBA" id="ARBA00001966"/>
    </source>
</evidence>
<dbReference type="PROSITE" id="PS51257">
    <property type="entry name" value="PROKAR_LIPOPROTEIN"/>
    <property type="match status" value="1"/>
</dbReference>
<evidence type="ECO:0000256" key="5">
    <source>
        <dbReference type="ARBA" id="ARBA00023004"/>
    </source>
</evidence>
<keyword evidence="6" id="KW-0411">Iron-sulfur</keyword>
<dbReference type="KEGG" id="dat:HRM2_04840"/>
<dbReference type="PANTHER" id="PTHR30352:SF13">
    <property type="entry name" value="GLYCYL-RADICAL ENZYME ACTIVATING ENZYME YJJW-RELATED"/>
    <property type="match status" value="1"/>
</dbReference>
<evidence type="ECO:0000256" key="6">
    <source>
        <dbReference type="ARBA" id="ARBA00023014"/>
    </source>
</evidence>
<dbReference type="GO" id="GO:0051539">
    <property type="term" value="F:4 iron, 4 sulfur cluster binding"/>
    <property type="evidence" value="ECO:0007669"/>
    <property type="project" value="UniProtKB-KW"/>
</dbReference>
<keyword evidence="2" id="KW-0004">4Fe-4S</keyword>
<dbReference type="STRING" id="177437.HRM2_04840"/>
<dbReference type="InterPro" id="IPR012840">
    <property type="entry name" value="NrdG2"/>
</dbReference>
<dbReference type="SFLD" id="SFLDS00029">
    <property type="entry name" value="Radical_SAM"/>
    <property type="match status" value="1"/>
</dbReference>
<name>C0QHP0_DESAH</name>
<gene>
    <name evidence="8" type="primary">pflA</name>
    <name evidence="8" type="ordered locus">HRM2_04840</name>
</gene>
<dbReference type="Proteomes" id="UP000000442">
    <property type="component" value="Chromosome"/>
</dbReference>
<dbReference type="HOGENOM" id="CLU_078147_2_1_7"/>
<dbReference type="NCBIfam" id="TIGR02495">
    <property type="entry name" value="NrdG2"/>
    <property type="match status" value="1"/>
</dbReference>
<comment type="cofactor">
    <cofactor evidence="1">
        <name>[4Fe-4S] cluster</name>
        <dbReference type="ChEBI" id="CHEBI:49883"/>
    </cofactor>
</comment>
<dbReference type="EMBL" id="CP001087">
    <property type="protein sequence ID" value="ACN13598.1"/>
    <property type="molecule type" value="Genomic_DNA"/>
</dbReference>
<dbReference type="PANTHER" id="PTHR30352">
    <property type="entry name" value="PYRUVATE FORMATE-LYASE-ACTIVATING ENZYME"/>
    <property type="match status" value="1"/>
</dbReference>
<dbReference type="Gene3D" id="3.20.20.70">
    <property type="entry name" value="Aldolase class I"/>
    <property type="match status" value="1"/>
</dbReference>
<organism evidence="8 9">
    <name type="scientific">Desulforapulum autotrophicum (strain ATCC 43914 / DSM 3382 / VKM B-1955 / HRM2)</name>
    <name type="common">Desulfobacterium autotrophicum</name>
    <dbReference type="NCBI Taxonomy" id="177437"/>
    <lineage>
        <taxon>Bacteria</taxon>
        <taxon>Pseudomonadati</taxon>
        <taxon>Thermodesulfobacteriota</taxon>
        <taxon>Desulfobacteria</taxon>
        <taxon>Desulfobacterales</taxon>
        <taxon>Desulfobacteraceae</taxon>
        <taxon>Desulforapulum</taxon>
    </lineage>
</organism>
<sequence length="235" mass="26262">MKIGGFQKNSMIDFPGLVASVVFTTGCNFVCPYCHNPDLVDQAKSREIKPIGKEEIFAFLNKRQGLIDGVVITGGEPTLQPDLAQFIRDIKALGFRVKLDTNGSRPEIIKSLLEKGLVDYIAMDIKSNLDGYYLAAGRRFDVKTVSAAIKIIMAQAPAYEFRTTCVKPLIDQQKMEDIGAMIKGAKHYFLQPCSRNVAMLNPSFFEPEDRFFSNEEMLALKATVSPWVNNCSIRH</sequence>
<dbReference type="GO" id="GO:0043365">
    <property type="term" value="F:[formate-C-acetyltransferase]-activating enzyme activity"/>
    <property type="evidence" value="ECO:0007669"/>
    <property type="project" value="UniProtKB-EC"/>
</dbReference>
<evidence type="ECO:0000256" key="4">
    <source>
        <dbReference type="ARBA" id="ARBA00022723"/>
    </source>
</evidence>
<reference evidence="8 9" key="1">
    <citation type="journal article" date="2009" name="Environ. Microbiol.">
        <title>Genome sequence of Desulfobacterium autotrophicum HRM2, a marine sulfate reducer oxidizing organic carbon completely to carbon dioxide.</title>
        <authorList>
            <person name="Strittmatter A.W."/>
            <person name="Liesegang H."/>
            <person name="Rabus R."/>
            <person name="Decker I."/>
            <person name="Amann J."/>
            <person name="Andres S."/>
            <person name="Henne A."/>
            <person name="Fricke W.F."/>
            <person name="Martinez-Arias R."/>
            <person name="Bartels D."/>
            <person name="Goesmann A."/>
            <person name="Krause L."/>
            <person name="Puehler A."/>
            <person name="Klenk H.P."/>
            <person name="Richter M."/>
            <person name="Schuler M."/>
            <person name="Gloeckner F.O."/>
            <person name="Meyerdierks A."/>
            <person name="Gottschalk G."/>
            <person name="Amann R."/>
        </authorList>
    </citation>
    <scope>NUCLEOTIDE SEQUENCE [LARGE SCALE GENOMIC DNA]</scope>
    <source>
        <strain evidence="9">ATCC 43914 / DSM 3382 / HRM2</strain>
    </source>
</reference>
<evidence type="ECO:0000256" key="2">
    <source>
        <dbReference type="ARBA" id="ARBA00022485"/>
    </source>
</evidence>
<dbReference type="InterPro" id="IPR034457">
    <property type="entry name" value="Organic_radical-activating"/>
</dbReference>
<evidence type="ECO:0000313" key="9">
    <source>
        <dbReference type="Proteomes" id="UP000000442"/>
    </source>
</evidence>
<dbReference type="OrthoDB" id="9782387at2"/>
<dbReference type="CDD" id="cd01335">
    <property type="entry name" value="Radical_SAM"/>
    <property type="match status" value="1"/>
</dbReference>
<dbReference type="InterPro" id="IPR013785">
    <property type="entry name" value="Aldolase_TIM"/>
</dbReference>
<dbReference type="AlphaFoldDB" id="C0QHP0"/>
<accession>C0QHP0</accession>
<proteinExistence type="predicted"/>
<dbReference type="InterPro" id="IPR007197">
    <property type="entry name" value="rSAM"/>
</dbReference>
<keyword evidence="5" id="KW-0408">Iron</keyword>
<dbReference type="Pfam" id="PF04055">
    <property type="entry name" value="Radical_SAM"/>
    <property type="match status" value="1"/>
</dbReference>
<evidence type="ECO:0000256" key="3">
    <source>
        <dbReference type="ARBA" id="ARBA00022691"/>
    </source>
</evidence>
<dbReference type="eggNOG" id="COG1180">
    <property type="taxonomic scope" value="Bacteria"/>
</dbReference>
<protein>
    <submittedName>
        <fullName evidence="8">PflA</fullName>
        <ecNumber evidence="8">1.97.1.4</ecNumber>
    </submittedName>
</protein>
<dbReference type="EC" id="1.97.1.4" evidence="8"/>
<keyword evidence="8" id="KW-0560">Oxidoreductase</keyword>
<keyword evidence="3" id="KW-0949">S-adenosyl-L-methionine</keyword>
<keyword evidence="9" id="KW-1185">Reference proteome</keyword>
<dbReference type="GO" id="GO:0046872">
    <property type="term" value="F:metal ion binding"/>
    <property type="evidence" value="ECO:0007669"/>
    <property type="project" value="UniProtKB-KW"/>
</dbReference>
<dbReference type="RefSeq" id="WP_012662847.1">
    <property type="nucleotide sequence ID" value="NC_012108.1"/>
</dbReference>
<dbReference type="InterPro" id="IPR058240">
    <property type="entry name" value="rSAM_sf"/>
</dbReference>
<evidence type="ECO:0000313" key="8">
    <source>
        <dbReference type="EMBL" id="ACN13598.1"/>
    </source>
</evidence>